<protein>
    <submittedName>
        <fullName evidence="5">ABC transporter ATP-binding protein</fullName>
    </submittedName>
</protein>
<evidence type="ECO:0000256" key="1">
    <source>
        <dbReference type="ARBA" id="ARBA00022448"/>
    </source>
</evidence>
<evidence type="ECO:0000256" key="2">
    <source>
        <dbReference type="ARBA" id="ARBA00022741"/>
    </source>
</evidence>
<dbReference type="AlphaFoldDB" id="A0A081P0E0"/>
<proteinExistence type="predicted"/>
<dbReference type="GO" id="GO:0005886">
    <property type="term" value="C:plasma membrane"/>
    <property type="evidence" value="ECO:0007669"/>
    <property type="project" value="TreeGrafter"/>
</dbReference>
<evidence type="ECO:0000259" key="4">
    <source>
        <dbReference type="PROSITE" id="PS50893"/>
    </source>
</evidence>
<evidence type="ECO:0000313" key="5">
    <source>
        <dbReference type="EMBL" id="KEQ24163.1"/>
    </source>
</evidence>
<dbReference type="InterPro" id="IPR015854">
    <property type="entry name" value="ABC_transpr_LolD-like"/>
</dbReference>
<sequence length="228" mass="24884">MLHAENLTKSYPLPGKRQVDVLNISHFAMNAGERVALVGPSGSGKSTLLQLIAGILRPTSGTIRLLDRQLERLSEAELDRFRAQHIGYVFQNFNLLPGFTALENVLAAMQFGKTVPPKAQKQRAGELLTQVGLEHRLHHKPGQLSGGEQQRVSIARALANRPALVLADEPTASLDQANAEQVFSLLAEACEQNGTALLLCTHDPELAGRLDRVVSLRELSIYDTREVG</sequence>
<dbReference type="OrthoDB" id="9791546at2"/>
<keyword evidence="6" id="KW-1185">Reference proteome</keyword>
<dbReference type="Pfam" id="PF00005">
    <property type="entry name" value="ABC_tran"/>
    <property type="match status" value="1"/>
</dbReference>
<dbReference type="GO" id="GO:0016887">
    <property type="term" value="F:ATP hydrolysis activity"/>
    <property type="evidence" value="ECO:0007669"/>
    <property type="project" value="InterPro"/>
</dbReference>
<dbReference type="GO" id="GO:0005524">
    <property type="term" value="F:ATP binding"/>
    <property type="evidence" value="ECO:0007669"/>
    <property type="project" value="UniProtKB-KW"/>
</dbReference>
<reference evidence="5 6" key="1">
    <citation type="submission" date="2014-06" db="EMBL/GenBank/DDBJ databases">
        <title>Draft genome sequence of Paenibacillus sp. MSt1.</title>
        <authorList>
            <person name="Aw Y.K."/>
            <person name="Ong K.S."/>
            <person name="Gan H.M."/>
            <person name="Lee S.M."/>
        </authorList>
    </citation>
    <scope>NUCLEOTIDE SEQUENCE [LARGE SCALE GENOMIC DNA]</scope>
    <source>
        <strain evidence="5 6">MSt1</strain>
    </source>
</reference>
<dbReference type="PROSITE" id="PS00211">
    <property type="entry name" value="ABC_TRANSPORTER_1"/>
    <property type="match status" value="1"/>
</dbReference>
<dbReference type="SUPFAM" id="SSF52540">
    <property type="entry name" value="P-loop containing nucleoside triphosphate hydrolases"/>
    <property type="match status" value="1"/>
</dbReference>
<dbReference type="RefSeq" id="WP_036686409.1">
    <property type="nucleotide sequence ID" value="NZ_FYEP01000002.1"/>
</dbReference>
<dbReference type="CDD" id="cd03255">
    <property type="entry name" value="ABC_MJ0796_LolCDE_FtsE"/>
    <property type="match status" value="1"/>
</dbReference>
<dbReference type="SMART" id="SM00382">
    <property type="entry name" value="AAA"/>
    <property type="match status" value="1"/>
</dbReference>
<dbReference type="FunFam" id="3.40.50.300:FF:000032">
    <property type="entry name" value="Export ABC transporter ATP-binding protein"/>
    <property type="match status" value="1"/>
</dbReference>
<dbReference type="Proteomes" id="UP000028123">
    <property type="component" value="Unassembled WGS sequence"/>
</dbReference>
<dbReference type="eggNOG" id="COG1136">
    <property type="taxonomic scope" value="Bacteria"/>
</dbReference>
<keyword evidence="2" id="KW-0547">Nucleotide-binding</keyword>
<accession>A0A081P0E0</accession>
<dbReference type="InterPro" id="IPR003439">
    <property type="entry name" value="ABC_transporter-like_ATP-bd"/>
</dbReference>
<keyword evidence="3 5" id="KW-0067">ATP-binding</keyword>
<dbReference type="PANTHER" id="PTHR24220:SF659">
    <property type="entry name" value="TRANSPORTER, PUTATIVE-RELATED"/>
    <property type="match status" value="1"/>
</dbReference>
<evidence type="ECO:0000256" key="3">
    <source>
        <dbReference type="ARBA" id="ARBA00022840"/>
    </source>
</evidence>
<comment type="caution">
    <text evidence="5">The sequence shown here is derived from an EMBL/GenBank/DDBJ whole genome shotgun (WGS) entry which is preliminary data.</text>
</comment>
<gene>
    <name evidence="5" type="ORF">ET33_10715</name>
</gene>
<dbReference type="GO" id="GO:0022857">
    <property type="term" value="F:transmembrane transporter activity"/>
    <property type="evidence" value="ECO:0007669"/>
    <property type="project" value="UniProtKB-ARBA"/>
</dbReference>
<organism evidence="5 6">
    <name type="scientific">Paenibacillus tyrfis</name>
    <dbReference type="NCBI Taxonomy" id="1501230"/>
    <lineage>
        <taxon>Bacteria</taxon>
        <taxon>Bacillati</taxon>
        <taxon>Bacillota</taxon>
        <taxon>Bacilli</taxon>
        <taxon>Bacillales</taxon>
        <taxon>Paenibacillaceae</taxon>
        <taxon>Paenibacillus</taxon>
    </lineage>
</organism>
<name>A0A081P0E0_9BACL</name>
<dbReference type="InterPro" id="IPR027417">
    <property type="entry name" value="P-loop_NTPase"/>
</dbReference>
<dbReference type="GO" id="GO:0098796">
    <property type="term" value="C:membrane protein complex"/>
    <property type="evidence" value="ECO:0007669"/>
    <property type="project" value="UniProtKB-ARBA"/>
</dbReference>
<feature type="domain" description="ABC transporter" evidence="4">
    <location>
        <begin position="2"/>
        <end position="227"/>
    </location>
</feature>
<dbReference type="Gene3D" id="3.40.50.300">
    <property type="entry name" value="P-loop containing nucleotide triphosphate hydrolases"/>
    <property type="match status" value="1"/>
</dbReference>
<dbReference type="InterPro" id="IPR017871">
    <property type="entry name" value="ABC_transporter-like_CS"/>
</dbReference>
<keyword evidence="1" id="KW-0813">Transport</keyword>
<dbReference type="PROSITE" id="PS50893">
    <property type="entry name" value="ABC_TRANSPORTER_2"/>
    <property type="match status" value="1"/>
</dbReference>
<dbReference type="EMBL" id="JNVM01000017">
    <property type="protein sequence ID" value="KEQ24163.1"/>
    <property type="molecule type" value="Genomic_DNA"/>
</dbReference>
<dbReference type="InterPro" id="IPR017911">
    <property type="entry name" value="MacB-like_ATP-bd"/>
</dbReference>
<evidence type="ECO:0000313" key="6">
    <source>
        <dbReference type="Proteomes" id="UP000028123"/>
    </source>
</evidence>
<dbReference type="InterPro" id="IPR003593">
    <property type="entry name" value="AAA+_ATPase"/>
</dbReference>
<dbReference type="PANTHER" id="PTHR24220">
    <property type="entry name" value="IMPORT ATP-BINDING PROTEIN"/>
    <property type="match status" value="1"/>
</dbReference>